<dbReference type="EMBL" id="JAGKQM010000001">
    <property type="protein sequence ID" value="KAH0942526.1"/>
    <property type="molecule type" value="Genomic_DNA"/>
</dbReference>
<sequence length="97" mass="11020">TTVRSSPTIPSSASISSPSSVTLLRIKGITFFCSVFSRIPYLRSFLIAWRRTVKGMMRIGSITPEYAFDDEDSIDLACFHSTKLWMLAFLWIFKAFV</sequence>
<organism evidence="1 2">
    <name type="scientific">Brassica napus</name>
    <name type="common">Rape</name>
    <dbReference type="NCBI Taxonomy" id="3708"/>
    <lineage>
        <taxon>Eukaryota</taxon>
        <taxon>Viridiplantae</taxon>
        <taxon>Streptophyta</taxon>
        <taxon>Embryophyta</taxon>
        <taxon>Tracheophyta</taxon>
        <taxon>Spermatophyta</taxon>
        <taxon>Magnoliopsida</taxon>
        <taxon>eudicotyledons</taxon>
        <taxon>Gunneridae</taxon>
        <taxon>Pentapetalae</taxon>
        <taxon>rosids</taxon>
        <taxon>malvids</taxon>
        <taxon>Brassicales</taxon>
        <taxon>Brassicaceae</taxon>
        <taxon>Brassiceae</taxon>
        <taxon>Brassica</taxon>
    </lineage>
</organism>
<accession>A0ABQ8ELG7</accession>
<comment type="caution">
    <text evidence="1">The sequence shown here is derived from an EMBL/GenBank/DDBJ whole genome shotgun (WGS) entry which is preliminary data.</text>
</comment>
<dbReference type="Proteomes" id="UP000824890">
    <property type="component" value="Unassembled WGS sequence"/>
</dbReference>
<gene>
    <name evidence="1" type="ORF">HID58_002163</name>
</gene>
<feature type="non-terminal residue" evidence="1">
    <location>
        <position position="1"/>
    </location>
</feature>
<protein>
    <submittedName>
        <fullName evidence="1">Uncharacterized protein</fullName>
    </submittedName>
</protein>
<keyword evidence="2" id="KW-1185">Reference proteome</keyword>
<proteinExistence type="predicted"/>
<evidence type="ECO:0000313" key="2">
    <source>
        <dbReference type="Proteomes" id="UP000824890"/>
    </source>
</evidence>
<feature type="non-terminal residue" evidence="1">
    <location>
        <position position="97"/>
    </location>
</feature>
<name>A0ABQ8ELG7_BRANA</name>
<reference evidence="1 2" key="1">
    <citation type="submission" date="2021-05" db="EMBL/GenBank/DDBJ databases">
        <title>Genome Assembly of Synthetic Allotetraploid Brassica napus Reveals Homoeologous Exchanges between Subgenomes.</title>
        <authorList>
            <person name="Davis J.T."/>
        </authorList>
    </citation>
    <scope>NUCLEOTIDE SEQUENCE [LARGE SCALE GENOMIC DNA]</scope>
    <source>
        <strain evidence="2">cv. Da-Ae</strain>
        <tissue evidence="1">Seedling</tissue>
    </source>
</reference>
<evidence type="ECO:0000313" key="1">
    <source>
        <dbReference type="EMBL" id="KAH0942526.1"/>
    </source>
</evidence>